<dbReference type="EC" id="2.6.1.-" evidence="3"/>
<dbReference type="InterPro" id="IPR015424">
    <property type="entry name" value="PyrdxlP-dep_Trfase"/>
</dbReference>
<evidence type="ECO:0000256" key="2">
    <source>
        <dbReference type="ARBA" id="ARBA00022898"/>
    </source>
</evidence>
<comment type="cofactor">
    <cofactor evidence="1 3">
        <name>pyridoxal 5'-phosphate</name>
        <dbReference type="ChEBI" id="CHEBI:597326"/>
    </cofactor>
</comment>
<keyword evidence="2" id="KW-0663">Pyridoxal phosphate</keyword>
<comment type="similarity">
    <text evidence="3">Belongs to the class-I pyridoxal-phosphate-dependent aminotransferase family.</text>
</comment>
<dbReference type="PROSITE" id="PS00105">
    <property type="entry name" value="AA_TRANSFER_CLASS_1"/>
    <property type="match status" value="1"/>
</dbReference>
<dbReference type="RefSeq" id="WP_101342933.1">
    <property type="nucleotide sequence ID" value="NZ_PJAI02000007.1"/>
</dbReference>
<proteinExistence type="inferred from homology"/>
<name>A0ABY3MXM3_9GAMM</name>
<dbReference type="SUPFAM" id="SSF53383">
    <property type="entry name" value="PLP-dependent transferases"/>
    <property type="match status" value="1"/>
</dbReference>
<evidence type="ECO:0000313" key="7">
    <source>
        <dbReference type="Proteomes" id="UP000815846"/>
    </source>
</evidence>
<gene>
    <name evidence="6" type="ORF">CWS31_008485</name>
</gene>
<evidence type="ECO:0000256" key="3">
    <source>
        <dbReference type="RuleBase" id="RU000481"/>
    </source>
</evidence>
<dbReference type="InterPro" id="IPR004839">
    <property type="entry name" value="Aminotransferase_I/II_large"/>
</dbReference>
<dbReference type="PANTHER" id="PTHR42885:SF1">
    <property type="entry name" value="THREONINE-PHOSPHATE DECARBOXYLASE"/>
    <property type="match status" value="1"/>
</dbReference>
<dbReference type="GO" id="GO:0008483">
    <property type="term" value="F:transaminase activity"/>
    <property type="evidence" value="ECO:0007669"/>
    <property type="project" value="UniProtKB-KW"/>
</dbReference>
<evidence type="ECO:0000256" key="1">
    <source>
        <dbReference type="ARBA" id="ARBA00001933"/>
    </source>
</evidence>
<dbReference type="InterPro" id="IPR004838">
    <property type="entry name" value="NHTrfase_class1_PyrdxlP-BS"/>
</dbReference>
<dbReference type="Gene3D" id="3.40.640.10">
    <property type="entry name" value="Type I PLP-dependent aspartate aminotransferase-like (Major domain)"/>
    <property type="match status" value="1"/>
</dbReference>
<feature type="compositionally biased region" description="Low complexity" evidence="4">
    <location>
        <begin position="210"/>
        <end position="219"/>
    </location>
</feature>
<dbReference type="InterPro" id="IPR015421">
    <property type="entry name" value="PyrdxlP-dep_Trfase_major"/>
</dbReference>
<evidence type="ECO:0000256" key="4">
    <source>
        <dbReference type="SAM" id="MobiDB-lite"/>
    </source>
</evidence>
<dbReference type="InterPro" id="IPR015422">
    <property type="entry name" value="PyrdxlP-dep_Trfase_small"/>
</dbReference>
<dbReference type="EMBL" id="PJAI02000007">
    <property type="protein sequence ID" value="TYK65973.1"/>
    <property type="molecule type" value="Genomic_DNA"/>
</dbReference>
<accession>A0ABY3MXM3</accession>
<dbReference type="Gene3D" id="3.90.1150.10">
    <property type="entry name" value="Aspartate Aminotransferase, domain 1"/>
    <property type="match status" value="1"/>
</dbReference>
<evidence type="ECO:0000259" key="5">
    <source>
        <dbReference type="Pfam" id="PF00155"/>
    </source>
</evidence>
<sequence>MALIHGGQLQQVAQQYSIPFHDWLDVSTGIAPTSYPIPQIPSHVWQQLPQYNPDLIAAAKHYYQCESVMVTNGSQAIIKALPDLYRQKKCSENSQVGHVYLPERGYKEHGQAWQDAGYQLHFYQDNLPELSSLTANCVLVIINPNNPTGYFFEKAVIDKYKAKLQQLNGLLVLDEAFMDVMPEHTANIINITNNADVHAETSEGKSYTPSQSSLESQEQSQEQSQSDHCLILRSFGKFFGLAGIRIGFLIANQQWCDTFKALLGPWQINGPAQVIAQHALQDSLWQAKQRETLHNLRVAQELILKSSFSTDILRDINGCDLFLTLSFNQPCNEPCNVQSIAKQLYHLLCQQGVYCRLSDEQDTLRFGITTQEYLPRLVEACKRACQELAKL</sequence>
<keyword evidence="7" id="KW-1185">Reference proteome</keyword>
<keyword evidence="3" id="KW-0808">Transferase</keyword>
<feature type="region of interest" description="Disordered" evidence="4">
    <location>
        <begin position="200"/>
        <end position="219"/>
    </location>
</feature>
<dbReference type="Pfam" id="PF00155">
    <property type="entry name" value="Aminotran_1_2"/>
    <property type="match status" value="1"/>
</dbReference>
<dbReference type="Proteomes" id="UP000815846">
    <property type="component" value="Unassembled WGS sequence"/>
</dbReference>
<protein>
    <recommendedName>
        <fullName evidence="3">Aminotransferase</fullName>
        <ecNumber evidence="3">2.6.1.-</ecNumber>
    </recommendedName>
</protein>
<keyword evidence="3 6" id="KW-0032">Aminotransferase</keyword>
<comment type="caution">
    <text evidence="6">The sequence shown here is derived from an EMBL/GenBank/DDBJ whole genome shotgun (WGS) entry which is preliminary data.</text>
</comment>
<organism evidence="6 7">
    <name type="scientific">Colwellia echini</name>
    <dbReference type="NCBI Taxonomy" id="1982103"/>
    <lineage>
        <taxon>Bacteria</taxon>
        <taxon>Pseudomonadati</taxon>
        <taxon>Pseudomonadota</taxon>
        <taxon>Gammaproteobacteria</taxon>
        <taxon>Alteromonadales</taxon>
        <taxon>Colwelliaceae</taxon>
        <taxon>Colwellia</taxon>
    </lineage>
</organism>
<feature type="domain" description="Aminotransferase class I/classII large" evidence="5">
    <location>
        <begin position="52"/>
        <end position="380"/>
    </location>
</feature>
<dbReference type="CDD" id="cd00609">
    <property type="entry name" value="AAT_like"/>
    <property type="match status" value="1"/>
</dbReference>
<dbReference type="PANTHER" id="PTHR42885">
    <property type="entry name" value="HISTIDINOL-PHOSPHATE AMINOTRANSFERASE-RELATED"/>
    <property type="match status" value="1"/>
</dbReference>
<reference evidence="6 7" key="1">
    <citation type="submission" date="2019-08" db="EMBL/GenBank/DDBJ databases">
        <title>Microbe sample from Colwellia echini.</title>
        <authorList>
            <person name="Christiansen L."/>
            <person name="Pathiraja D."/>
            <person name="Schultz-Johansen M."/>
            <person name="Choi I.-G."/>
            <person name="Stougaard P."/>
        </authorList>
    </citation>
    <scope>NUCLEOTIDE SEQUENCE [LARGE SCALE GENOMIC DNA]</scope>
    <source>
        <strain evidence="6 7">A3</strain>
    </source>
</reference>
<evidence type="ECO:0000313" key="6">
    <source>
        <dbReference type="EMBL" id="TYK65973.1"/>
    </source>
</evidence>